<dbReference type="Proteomes" id="UP000006558">
    <property type="component" value="Chromosome"/>
</dbReference>
<protein>
    <submittedName>
        <fullName evidence="4">Acetyl xylan esterase</fullName>
    </submittedName>
</protein>
<dbReference type="Gene3D" id="3.40.50.1820">
    <property type="entry name" value="alpha/beta hydrolase"/>
    <property type="match status" value="1"/>
</dbReference>
<dbReference type="ESTHER" id="thema-TM0077">
    <property type="family name" value="Acetyl-esterase_deacetylase"/>
</dbReference>
<dbReference type="eggNOG" id="COG3458">
    <property type="taxonomic scope" value="Bacteria"/>
</dbReference>
<evidence type="ECO:0000259" key="3">
    <source>
        <dbReference type="Pfam" id="PF05448"/>
    </source>
</evidence>
<dbReference type="InterPro" id="IPR008391">
    <property type="entry name" value="AXE1_dom"/>
</dbReference>
<gene>
    <name evidence="4" type="ordered locus">Tpet_0847</name>
</gene>
<dbReference type="PANTHER" id="PTHR40111:SF1">
    <property type="entry name" value="CEPHALOSPORIN-C DEACETYLASE"/>
    <property type="match status" value="1"/>
</dbReference>
<dbReference type="HOGENOM" id="CLU_054209_1_0_0"/>
<organism evidence="4 5">
    <name type="scientific">Thermotoga petrophila (strain ATCC BAA-488 / DSM 13995 / JCM 10881 / RKU-1)</name>
    <dbReference type="NCBI Taxonomy" id="390874"/>
    <lineage>
        <taxon>Bacteria</taxon>
        <taxon>Thermotogati</taxon>
        <taxon>Thermotogota</taxon>
        <taxon>Thermotogae</taxon>
        <taxon>Thermotogales</taxon>
        <taxon>Thermotogaceae</taxon>
        <taxon>Thermotoga</taxon>
    </lineage>
</organism>
<name>A5IKZ3_THEP1</name>
<dbReference type="EMBL" id="CP000702">
    <property type="protein sequence ID" value="ABQ46866.1"/>
    <property type="molecule type" value="Genomic_DNA"/>
</dbReference>
<feature type="binding site" evidence="2">
    <location>
        <position position="92"/>
    </location>
    <ligand>
        <name>substrate</name>
    </ligand>
</feature>
<dbReference type="KEGG" id="tpt:Tpet_0847"/>
<dbReference type="STRING" id="390874.Tpet_0847"/>
<dbReference type="Pfam" id="PF05448">
    <property type="entry name" value="AXE1"/>
    <property type="match status" value="1"/>
</dbReference>
<dbReference type="PANTHER" id="PTHR40111">
    <property type="entry name" value="CEPHALOSPORIN-C DEACETYLASE"/>
    <property type="match status" value="1"/>
</dbReference>
<feature type="active site" description="Charge relay system" evidence="1">
    <location>
        <position position="303"/>
    </location>
</feature>
<dbReference type="RefSeq" id="WP_011943433.1">
    <property type="nucleotide sequence ID" value="NC_009486.1"/>
</dbReference>
<dbReference type="InterPro" id="IPR039069">
    <property type="entry name" value="CE7"/>
</dbReference>
<dbReference type="GO" id="GO:0052689">
    <property type="term" value="F:carboxylic ester hydrolase activity"/>
    <property type="evidence" value="ECO:0007669"/>
    <property type="project" value="TreeGrafter"/>
</dbReference>
<evidence type="ECO:0000313" key="4">
    <source>
        <dbReference type="EMBL" id="ABQ46866.1"/>
    </source>
</evidence>
<accession>A5IKZ3</accession>
<reference evidence="4 5" key="2">
    <citation type="journal article" date="2009" name="Proc. Natl. Acad. Sci. U.S.A.">
        <title>On the chimeric nature, thermophilic origin, and phylogenetic placement of the Thermotogales.</title>
        <authorList>
            <person name="Zhaxybayeva O."/>
            <person name="Swithers K.S."/>
            <person name="Lapierre P."/>
            <person name="Fournier G.P."/>
            <person name="Bickhart D.M."/>
            <person name="DeBoy R.T."/>
            <person name="Nelson K.E."/>
            <person name="Nesbo C.L."/>
            <person name="Doolittle W.F."/>
            <person name="Gogarten J.P."/>
            <person name="Noll K.M."/>
        </authorList>
    </citation>
    <scope>NUCLEOTIDE SEQUENCE [LARGE SCALE GENOMIC DNA]</scope>
    <source>
        <strain evidence="5">ATCC BAA-488 / DSM 13995 / JCM 10881 / RKU-1</strain>
    </source>
</reference>
<proteinExistence type="predicted"/>
<evidence type="ECO:0000256" key="1">
    <source>
        <dbReference type="PIRSR" id="PIRSR639069-1"/>
    </source>
</evidence>
<feature type="active site" description="Nucleophile" evidence="1">
    <location>
        <position position="188"/>
    </location>
</feature>
<evidence type="ECO:0000313" key="5">
    <source>
        <dbReference type="Proteomes" id="UP000006558"/>
    </source>
</evidence>
<evidence type="ECO:0000256" key="2">
    <source>
        <dbReference type="PIRSR" id="PIRSR639069-2"/>
    </source>
</evidence>
<dbReference type="GO" id="GO:0005976">
    <property type="term" value="P:polysaccharide metabolic process"/>
    <property type="evidence" value="ECO:0007669"/>
    <property type="project" value="TreeGrafter"/>
</dbReference>
<dbReference type="InterPro" id="IPR029058">
    <property type="entry name" value="AB_hydrolase_fold"/>
</dbReference>
<sequence length="325" mass="37244">MAFFDLPLEELKKYRPERYEEKDFDEFWEGTLAENEKFPLDPVFERMESHLKTVEAYDVTFSGYMGQRIKGWLLVPKLEEEKLPCVVQYIGYNGGRGFPHDWLFWPSMGYICFVMDTRGQGSGWMKGDTPDYPEDPVDPQYPGFMTRGILDPRTYYYRRVFTDAVRAVEAAASFPRVDHERIVIAGGSQGGGIALAVSALSKKAKALLCDVPFLCHFRRAVQLVDTHPYAEITNFLKTHRDKEEIVFRTLSYFDGVNFAVRAKIPALFSVGLMDNICPPSTVFAAYNHYAGPKEIRIYPYNNHEGGGSFQAIEQVKFLKRLFEKG</sequence>
<reference evidence="5" key="1">
    <citation type="submission" date="2007-05" db="EMBL/GenBank/DDBJ databases">
        <title>Complete sequence of Thermotoga petrophila RKU-1.</title>
        <authorList>
            <consortium name="US DOE Joint Genome Institute"/>
            <person name="Copeland A."/>
            <person name="Lucas S."/>
            <person name="Lapidus A."/>
            <person name="Barry K."/>
            <person name="Glavina del Rio T."/>
            <person name="Dalin E."/>
            <person name="Tice H."/>
            <person name="Pitluck S."/>
            <person name="Sims D."/>
            <person name="Brettin T."/>
            <person name="Bruce D."/>
            <person name="Detter J.C."/>
            <person name="Han C."/>
            <person name="Tapia R."/>
            <person name="Schmutz J."/>
            <person name="Larimer F."/>
            <person name="Land M."/>
            <person name="Hauser L."/>
            <person name="Kyrpides N."/>
            <person name="Mikhailova N."/>
            <person name="Nelson K."/>
            <person name="Gogarten J.P."/>
            <person name="Noll K."/>
            <person name="Richardson P."/>
        </authorList>
    </citation>
    <scope>NUCLEOTIDE SEQUENCE [LARGE SCALE GENOMIC DNA]</scope>
    <source>
        <strain evidence="5">ATCC BAA-488 / DSM 13995 / JCM 10881 / RKU-1</strain>
    </source>
</reference>
<feature type="domain" description="Acetyl xylan esterase" evidence="3">
    <location>
        <begin position="1"/>
        <end position="320"/>
    </location>
</feature>
<feature type="active site" description="Charge relay system" evidence="1">
    <location>
        <position position="274"/>
    </location>
</feature>
<dbReference type="AlphaFoldDB" id="A5IKZ3"/>
<dbReference type="FunFam" id="3.40.50.1820:FF:000230">
    <property type="entry name" value="Cephalosporin-C deacetylase"/>
    <property type="match status" value="1"/>
</dbReference>
<dbReference type="SUPFAM" id="SSF53474">
    <property type="entry name" value="alpha/beta-Hydrolases"/>
    <property type="match status" value="1"/>
</dbReference>